<evidence type="ECO:0000313" key="1">
    <source>
        <dbReference type="EMBL" id="KKN64722.1"/>
    </source>
</evidence>
<name>A0A0F9SQF5_9ZZZZ</name>
<dbReference type="EMBL" id="LAZR01000545">
    <property type="protein sequence ID" value="KKN64722.1"/>
    <property type="molecule type" value="Genomic_DNA"/>
</dbReference>
<sequence>MVEVAEKQDPNIDKLQCKHCRWKGCDRDLIDGCHCPICWSNDDLIPLNIP</sequence>
<gene>
    <name evidence="1" type="ORF">LCGC14_0488540</name>
</gene>
<accession>A0A0F9SQF5</accession>
<dbReference type="AlphaFoldDB" id="A0A0F9SQF5"/>
<protein>
    <submittedName>
        <fullName evidence="1">Uncharacterized protein</fullName>
    </submittedName>
</protein>
<organism evidence="1">
    <name type="scientific">marine sediment metagenome</name>
    <dbReference type="NCBI Taxonomy" id="412755"/>
    <lineage>
        <taxon>unclassified sequences</taxon>
        <taxon>metagenomes</taxon>
        <taxon>ecological metagenomes</taxon>
    </lineage>
</organism>
<reference evidence="1" key="1">
    <citation type="journal article" date="2015" name="Nature">
        <title>Complex archaea that bridge the gap between prokaryotes and eukaryotes.</title>
        <authorList>
            <person name="Spang A."/>
            <person name="Saw J.H."/>
            <person name="Jorgensen S.L."/>
            <person name="Zaremba-Niedzwiedzka K."/>
            <person name="Martijn J."/>
            <person name="Lind A.E."/>
            <person name="van Eijk R."/>
            <person name="Schleper C."/>
            <person name="Guy L."/>
            <person name="Ettema T.J."/>
        </authorList>
    </citation>
    <scope>NUCLEOTIDE SEQUENCE</scope>
</reference>
<proteinExistence type="predicted"/>
<comment type="caution">
    <text evidence="1">The sequence shown here is derived from an EMBL/GenBank/DDBJ whole genome shotgun (WGS) entry which is preliminary data.</text>
</comment>